<dbReference type="Proteomes" id="UP000681722">
    <property type="component" value="Unassembled WGS sequence"/>
</dbReference>
<evidence type="ECO:0000313" key="13">
    <source>
        <dbReference type="Proteomes" id="UP000663829"/>
    </source>
</evidence>
<comment type="function">
    <text evidence="8">Involved in the lipid remodeling steps of GPI-anchor maturation.</text>
</comment>
<evidence type="ECO:0000313" key="9">
    <source>
        <dbReference type="EMBL" id="CAF0739572.1"/>
    </source>
</evidence>
<evidence type="ECO:0000313" key="10">
    <source>
        <dbReference type="EMBL" id="CAF0795445.1"/>
    </source>
</evidence>
<dbReference type="EMBL" id="CAJOBA010000246">
    <property type="protein sequence ID" value="CAF3516766.1"/>
    <property type="molecule type" value="Genomic_DNA"/>
</dbReference>
<sequence length="224" mass="26627">MLNLLLIYLIYLISCSTNLVLCSEGDKHYIYQSCLHHCQQINCSTSSGLNSFHLKQSVFEQLTFWSCPDECAYQCMWKTVNHMQKNEKRVAQFHGKWPFIRLFGIQEPASTLFSIANFISHYYYGFRVIRKRLQYRVHPLYNVWLCFSIVALNAWIWSAIFHTRDKPFTEKMDYICAIELLDFEPIAWIIDAHSLWHFSTIILPLLWYQFVIDDSNYLLGAPYH</sequence>
<evidence type="ECO:0000313" key="12">
    <source>
        <dbReference type="EMBL" id="CAF3579989.1"/>
    </source>
</evidence>
<dbReference type="InterPro" id="IPR007217">
    <property type="entry name" value="Per1-like"/>
</dbReference>
<keyword evidence="3 8" id="KW-0337">GPI-anchor biosynthesis</keyword>
<gene>
    <name evidence="10" type="ORF">GPM918_LOCUS3227</name>
    <name evidence="9" type="ORF">OVA965_LOCUS1354</name>
    <name evidence="12" type="ORF">SRO942_LOCUS3227</name>
    <name evidence="11" type="ORF">TMI583_LOCUS1355</name>
</gene>
<comment type="caution">
    <text evidence="10">The sequence shown here is derived from an EMBL/GenBank/DDBJ whole genome shotgun (WGS) entry which is preliminary data.</text>
</comment>
<dbReference type="Proteomes" id="UP000663829">
    <property type="component" value="Unassembled WGS sequence"/>
</dbReference>
<name>A0A813SDA7_9BILA</name>
<dbReference type="OrthoDB" id="419770at2759"/>
<evidence type="ECO:0000256" key="4">
    <source>
        <dbReference type="ARBA" id="ARBA00022692"/>
    </source>
</evidence>
<evidence type="ECO:0000256" key="1">
    <source>
        <dbReference type="ARBA" id="ARBA00004127"/>
    </source>
</evidence>
<evidence type="ECO:0000256" key="3">
    <source>
        <dbReference type="ARBA" id="ARBA00022502"/>
    </source>
</evidence>
<accession>A0A813SDA7</accession>
<dbReference type="Pfam" id="PF04080">
    <property type="entry name" value="Per1"/>
    <property type="match status" value="1"/>
</dbReference>
<reference evidence="10" key="1">
    <citation type="submission" date="2021-02" db="EMBL/GenBank/DDBJ databases">
        <authorList>
            <person name="Nowell W R."/>
        </authorList>
    </citation>
    <scope>NUCLEOTIDE SEQUENCE</scope>
</reference>
<dbReference type="AlphaFoldDB" id="A0A813SDA7"/>
<dbReference type="EMBL" id="CAJNOK010000246">
    <property type="protein sequence ID" value="CAF0739572.1"/>
    <property type="molecule type" value="Genomic_DNA"/>
</dbReference>
<comment type="similarity">
    <text evidence="2 8">Belongs to the PGAP3 family.</text>
</comment>
<feature type="chain" id="PRO_5035956988" description="Post-GPI attachment to proteins factor 3" evidence="8">
    <location>
        <begin position="23"/>
        <end position="224"/>
    </location>
</feature>
<protein>
    <recommendedName>
        <fullName evidence="8">Post-GPI attachment to proteins factor 3</fullName>
    </recommendedName>
</protein>
<dbReference type="GO" id="GO:0016788">
    <property type="term" value="F:hydrolase activity, acting on ester bonds"/>
    <property type="evidence" value="ECO:0007669"/>
    <property type="project" value="TreeGrafter"/>
</dbReference>
<feature type="transmembrane region" description="Helical" evidence="8">
    <location>
        <begin position="141"/>
        <end position="161"/>
    </location>
</feature>
<keyword evidence="7 8" id="KW-0472">Membrane</keyword>
<evidence type="ECO:0000313" key="11">
    <source>
        <dbReference type="EMBL" id="CAF3516766.1"/>
    </source>
</evidence>
<evidence type="ECO:0000256" key="6">
    <source>
        <dbReference type="ARBA" id="ARBA00022989"/>
    </source>
</evidence>
<dbReference type="Proteomes" id="UP000682733">
    <property type="component" value="Unassembled WGS sequence"/>
</dbReference>
<evidence type="ECO:0000256" key="8">
    <source>
        <dbReference type="RuleBase" id="RU365066"/>
    </source>
</evidence>
<evidence type="ECO:0000256" key="2">
    <source>
        <dbReference type="ARBA" id="ARBA00006387"/>
    </source>
</evidence>
<organism evidence="10 13">
    <name type="scientific">Didymodactylos carnosus</name>
    <dbReference type="NCBI Taxonomy" id="1234261"/>
    <lineage>
        <taxon>Eukaryota</taxon>
        <taxon>Metazoa</taxon>
        <taxon>Spiralia</taxon>
        <taxon>Gnathifera</taxon>
        <taxon>Rotifera</taxon>
        <taxon>Eurotatoria</taxon>
        <taxon>Bdelloidea</taxon>
        <taxon>Philodinida</taxon>
        <taxon>Philodinidae</taxon>
        <taxon>Didymodactylos</taxon>
    </lineage>
</organism>
<dbReference type="PANTHER" id="PTHR13148">
    <property type="entry name" value="PER1-RELATED"/>
    <property type="match status" value="1"/>
</dbReference>
<dbReference type="GO" id="GO:0005789">
    <property type="term" value="C:endoplasmic reticulum membrane"/>
    <property type="evidence" value="ECO:0007669"/>
    <property type="project" value="TreeGrafter"/>
</dbReference>
<keyword evidence="4 8" id="KW-0812">Transmembrane</keyword>
<keyword evidence="13" id="KW-1185">Reference proteome</keyword>
<dbReference type="PANTHER" id="PTHR13148:SF0">
    <property type="entry name" value="POST-GPI ATTACHMENT TO PROTEINS FACTOR 3"/>
    <property type="match status" value="1"/>
</dbReference>
<dbReference type="EMBL" id="CAJNOQ010000387">
    <property type="protein sequence ID" value="CAF0795445.1"/>
    <property type="molecule type" value="Genomic_DNA"/>
</dbReference>
<comment type="subcellular location">
    <subcellularLocation>
        <location evidence="1">Endomembrane system</location>
        <topology evidence="1">Multi-pass membrane protein</topology>
    </subcellularLocation>
    <subcellularLocation>
        <location evidence="8">Golgi apparatus membrane</location>
        <topology evidence="8">Multi-pass membrane protein</topology>
    </subcellularLocation>
</comment>
<dbReference type="EMBL" id="CAJOBC010000387">
    <property type="protein sequence ID" value="CAF3579989.1"/>
    <property type="molecule type" value="Genomic_DNA"/>
</dbReference>
<keyword evidence="5 8" id="KW-0732">Signal</keyword>
<keyword evidence="6 8" id="KW-1133">Transmembrane helix</keyword>
<dbReference type="GO" id="GO:0000139">
    <property type="term" value="C:Golgi membrane"/>
    <property type="evidence" value="ECO:0007669"/>
    <property type="project" value="UniProtKB-SubCell"/>
</dbReference>
<evidence type="ECO:0000256" key="5">
    <source>
        <dbReference type="ARBA" id="ARBA00022729"/>
    </source>
</evidence>
<keyword evidence="8" id="KW-0333">Golgi apparatus</keyword>
<evidence type="ECO:0000256" key="7">
    <source>
        <dbReference type="ARBA" id="ARBA00023136"/>
    </source>
</evidence>
<comment type="caution">
    <text evidence="8">Lacks conserved residue(s) required for the propagation of feature annotation.</text>
</comment>
<feature type="signal peptide" evidence="8">
    <location>
        <begin position="1"/>
        <end position="22"/>
    </location>
</feature>
<dbReference type="GO" id="GO:0006506">
    <property type="term" value="P:GPI anchor biosynthetic process"/>
    <property type="evidence" value="ECO:0007669"/>
    <property type="project" value="UniProtKB-KW"/>
</dbReference>
<dbReference type="Proteomes" id="UP000677228">
    <property type="component" value="Unassembled WGS sequence"/>
</dbReference>
<proteinExistence type="inferred from homology"/>